<organism evidence="2 3">
    <name type="scientific">Tuber melanosporum (strain Mel28)</name>
    <name type="common">Perigord black truffle</name>
    <dbReference type="NCBI Taxonomy" id="656061"/>
    <lineage>
        <taxon>Eukaryota</taxon>
        <taxon>Fungi</taxon>
        <taxon>Dikarya</taxon>
        <taxon>Ascomycota</taxon>
        <taxon>Pezizomycotina</taxon>
        <taxon>Pezizomycetes</taxon>
        <taxon>Pezizales</taxon>
        <taxon>Tuberaceae</taxon>
        <taxon>Tuber</taxon>
    </lineage>
</organism>
<protein>
    <submittedName>
        <fullName evidence="2">(Perigord truffle) hypothetical protein</fullName>
    </submittedName>
</protein>
<dbReference type="AlphaFoldDB" id="D5GES6"/>
<dbReference type="KEGG" id="tml:GSTUM_00006594001"/>
<reference evidence="2 3" key="1">
    <citation type="journal article" date="2010" name="Nature">
        <title>Perigord black truffle genome uncovers evolutionary origins and mechanisms of symbiosis.</title>
        <authorList>
            <person name="Martin F."/>
            <person name="Kohler A."/>
            <person name="Murat C."/>
            <person name="Balestrini R."/>
            <person name="Coutinho P.M."/>
            <person name="Jaillon O."/>
            <person name="Montanini B."/>
            <person name="Morin E."/>
            <person name="Noel B."/>
            <person name="Percudani R."/>
            <person name="Porcel B."/>
            <person name="Rubini A."/>
            <person name="Amicucci A."/>
            <person name="Amselem J."/>
            <person name="Anthouard V."/>
            <person name="Arcioni S."/>
            <person name="Artiguenave F."/>
            <person name="Aury J.M."/>
            <person name="Ballario P."/>
            <person name="Bolchi A."/>
            <person name="Brenna A."/>
            <person name="Brun A."/>
            <person name="Buee M."/>
            <person name="Cantarel B."/>
            <person name="Chevalier G."/>
            <person name="Couloux A."/>
            <person name="Da Silva C."/>
            <person name="Denoeud F."/>
            <person name="Duplessis S."/>
            <person name="Ghignone S."/>
            <person name="Hilselberger B."/>
            <person name="Iotti M."/>
            <person name="Marcais B."/>
            <person name="Mello A."/>
            <person name="Miranda M."/>
            <person name="Pacioni G."/>
            <person name="Quesneville H."/>
            <person name="Riccioni C."/>
            <person name="Ruotolo R."/>
            <person name="Splivallo R."/>
            <person name="Stocchi V."/>
            <person name="Tisserant E."/>
            <person name="Viscomi A.R."/>
            <person name="Zambonelli A."/>
            <person name="Zampieri E."/>
            <person name="Henrissat B."/>
            <person name="Lebrun M.H."/>
            <person name="Paolocci F."/>
            <person name="Bonfante P."/>
            <person name="Ottonello S."/>
            <person name="Wincker P."/>
        </authorList>
    </citation>
    <scope>NUCLEOTIDE SEQUENCE [LARGE SCALE GENOMIC DNA]</scope>
    <source>
        <strain evidence="2 3">Mel28</strain>
    </source>
</reference>
<evidence type="ECO:0000256" key="1">
    <source>
        <dbReference type="SAM" id="MobiDB-lite"/>
    </source>
</evidence>
<dbReference type="RefSeq" id="XP_002838828.1">
    <property type="nucleotide sequence ID" value="XM_002838782.1"/>
</dbReference>
<name>D5GES6_TUBMM</name>
<feature type="region of interest" description="Disordered" evidence="1">
    <location>
        <begin position="1"/>
        <end position="34"/>
    </location>
</feature>
<accession>D5GES6</accession>
<sequence>MEPGKKEQYPAPLDNTLTQPALIPHPRKRGYPAPQNTFTHVRFAVEAQLNPGLDMYRKGYKPIRDGVSG</sequence>
<keyword evidence="3" id="KW-1185">Reference proteome</keyword>
<dbReference type="InParanoid" id="D5GES6"/>
<dbReference type="Proteomes" id="UP000006911">
    <property type="component" value="Unassembled WGS sequence"/>
</dbReference>
<evidence type="ECO:0000313" key="2">
    <source>
        <dbReference type="EMBL" id="CAZ83019.1"/>
    </source>
</evidence>
<dbReference type="EMBL" id="FN430186">
    <property type="protein sequence ID" value="CAZ83019.1"/>
    <property type="molecule type" value="Genomic_DNA"/>
</dbReference>
<gene>
    <name evidence="2" type="ORF">GSTUM_00006594001</name>
</gene>
<proteinExistence type="predicted"/>
<dbReference type="GeneID" id="9184930"/>
<dbReference type="HOGENOM" id="CLU_2777733_0_0_1"/>
<evidence type="ECO:0000313" key="3">
    <source>
        <dbReference type="Proteomes" id="UP000006911"/>
    </source>
</evidence>